<proteinExistence type="predicted"/>
<evidence type="ECO:0000256" key="1">
    <source>
        <dbReference type="SAM" id="SignalP"/>
    </source>
</evidence>
<name>A0A914YC56_9BILA</name>
<dbReference type="Proteomes" id="UP000887577">
    <property type="component" value="Unplaced"/>
</dbReference>
<feature type="signal peptide" evidence="1">
    <location>
        <begin position="1"/>
        <end position="23"/>
    </location>
</feature>
<sequence>MCSNKFIIFSSFGLCLLASTVFGQFDGQNSQQQGFGGQMGGQGFGGFGQGFGGRGGGFGGGRGGGHHGFGGGPFGGLSSNLTQEQRQQLKDIMRNDNVTKQQTQDSLRSFFEGIGGDALVSIIIFGLTMLASL</sequence>
<accession>A0A914YC56</accession>
<reference evidence="3" key="1">
    <citation type="submission" date="2022-11" db="UniProtKB">
        <authorList>
            <consortium name="WormBaseParasite"/>
        </authorList>
    </citation>
    <scope>IDENTIFICATION</scope>
</reference>
<feature type="chain" id="PRO_5037548210" evidence="1">
    <location>
        <begin position="24"/>
        <end position="133"/>
    </location>
</feature>
<dbReference type="WBParaSite" id="PSU_v2.g16869.t1">
    <property type="protein sequence ID" value="PSU_v2.g16869.t1"/>
    <property type="gene ID" value="PSU_v2.g16869"/>
</dbReference>
<protein>
    <submittedName>
        <fullName evidence="3">Uncharacterized protein</fullName>
    </submittedName>
</protein>
<organism evidence="2 3">
    <name type="scientific">Panagrolaimus superbus</name>
    <dbReference type="NCBI Taxonomy" id="310955"/>
    <lineage>
        <taxon>Eukaryota</taxon>
        <taxon>Metazoa</taxon>
        <taxon>Ecdysozoa</taxon>
        <taxon>Nematoda</taxon>
        <taxon>Chromadorea</taxon>
        <taxon>Rhabditida</taxon>
        <taxon>Tylenchina</taxon>
        <taxon>Panagrolaimomorpha</taxon>
        <taxon>Panagrolaimoidea</taxon>
        <taxon>Panagrolaimidae</taxon>
        <taxon>Panagrolaimus</taxon>
    </lineage>
</organism>
<evidence type="ECO:0000313" key="2">
    <source>
        <dbReference type="Proteomes" id="UP000887577"/>
    </source>
</evidence>
<keyword evidence="2" id="KW-1185">Reference proteome</keyword>
<evidence type="ECO:0000313" key="3">
    <source>
        <dbReference type="WBParaSite" id="PSU_v2.g16869.t1"/>
    </source>
</evidence>
<dbReference type="AlphaFoldDB" id="A0A914YC56"/>
<keyword evidence="1" id="KW-0732">Signal</keyword>